<dbReference type="SMART" id="SM01058">
    <property type="entry name" value="CarD_TRCF"/>
    <property type="match status" value="1"/>
</dbReference>
<evidence type="ECO:0000256" key="1">
    <source>
        <dbReference type="ARBA" id="ARBA00022490"/>
    </source>
</evidence>
<sequence>MAEALPTTLPVLSSAAHAGFILADLVSRPGAAIVVANGMARLAALSEALRTIAPDRTIVTLPPWDVLAQERRAPSPESAGLRAAALALLAEGGDPVVFVTPESLLQRVPPLEPLAALCLYLKRGERGSADRLGADLIARGYRAAPRADTPCTVAVSGQVVDVVRADGTGLRVTFGGDTIETILAFDIETQRSEGRPLRAVTLSPASELLTEALLDEPDREARLTTLLPGMTSIPELWPSAVLVLDHGASDRIEVLTGAYDALREDAARFQTLYVGSEDWQAVSAAHSAVSFTAPNPSEVRPAPSLATTRAPRRALKRFFAECQESGLTVVLAGESDRRLERIQEAVAADGDVQEARLGSICGSKHEGTYAVRGRLDAGFADPALGVALVTDRDLLGAGDHAEHAEGAYESLLFGDQALSIGDAVVHLDHGLARLDGLETVVLGEEEAEVVRLTFADDERLLVPVHEADRLWRYGGRADDVRLDDLGAEDWAERRAETVREILASAEEVAKMIDRRDAEDAPEIKRPGAVFRRFCAGFPHPVTGDQACAVDAVVKDLASGKPMDRVLIGDVGYGKTEVALRAAAAVALRGGQVAFCVPTTILATQTLAALQARFEGFGVEVAALTGATSDTDGRTVREGLASGEIGIVVGTQALLSEDISFSNLSLVIIDEEQLFGAADKEALRQRTRGCHRLSMTATPIPRTLAAAGAGLRTVSVLADPPPGRWPVRTRIAPLSDDAIVSAITREARLGGRSFVVCPRINGIDPLAKMLEDRAPDLRLRIAHGDLPADEAARAVDDFANGDADVLLATSLVGNGVDVARANTMIVAGAELFGLAQLHQLRGRVGRGGGRAVFWLLHEDDLSDAQEARLGALAAEDRLGAGFALSASDLDQRGAGDLFGDEQAGHLHVLGVGLYRHLLTAALAGREATGALSTRLEVGPGGRLPEAYIPDETARLRLYARLAHANDVSAVDALSEETEDRFGPLPEAARLFLDVARLRAACRTAGIAALDAGPKAVAITLSDERQDGARLLGSVGRTEENDGRLLLREESEAGRPRVALALKAVEALTS</sequence>
<evidence type="ECO:0000313" key="11">
    <source>
        <dbReference type="EMBL" id="MBB4658762.1"/>
    </source>
</evidence>
<evidence type="ECO:0000256" key="5">
    <source>
        <dbReference type="ARBA" id="ARBA00022806"/>
    </source>
</evidence>
<evidence type="ECO:0000256" key="7">
    <source>
        <dbReference type="ARBA" id="ARBA00023125"/>
    </source>
</evidence>
<keyword evidence="12" id="KW-1185">Reference proteome</keyword>
<dbReference type="InterPro" id="IPR001650">
    <property type="entry name" value="Helicase_C-like"/>
</dbReference>
<dbReference type="EC" id="3.6.4.-" evidence="11"/>
<keyword evidence="8" id="KW-0234">DNA repair</keyword>
<dbReference type="PANTHER" id="PTHR47964:SF1">
    <property type="entry name" value="ATP-DEPENDENT DNA HELICASE HOMOLOG RECG, CHLOROPLASTIC"/>
    <property type="match status" value="1"/>
</dbReference>
<dbReference type="PROSITE" id="PS51192">
    <property type="entry name" value="HELICASE_ATP_BIND_1"/>
    <property type="match status" value="1"/>
</dbReference>
<name>A0A840I390_9PROT</name>
<dbReference type="RefSeq" id="WP_183816941.1">
    <property type="nucleotide sequence ID" value="NZ_JACHOB010000002.1"/>
</dbReference>
<dbReference type="SUPFAM" id="SSF52540">
    <property type="entry name" value="P-loop containing nucleoside triphosphate hydrolases"/>
    <property type="match status" value="4"/>
</dbReference>
<evidence type="ECO:0000313" key="12">
    <source>
        <dbReference type="Proteomes" id="UP000563524"/>
    </source>
</evidence>
<dbReference type="InterPro" id="IPR011545">
    <property type="entry name" value="DEAD/DEAH_box_helicase_dom"/>
</dbReference>
<dbReference type="SMART" id="SM00982">
    <property type="entry name" value="TRCF"/>
    <property type="match status" value="1"/>
</dbReference>
<dbReference type="Pfam" id="PF02559">
    <property type="entry name" value="CarD_TRCF_RID"/>
    <property type="match status" value="1"/>
</dbReference>
<dbReference type="Gene3D" id="3.40.50.11180">
    <property type="match status" value="1"/>
</dbReference>
<gene>
    <name evidence="11" type="ORF">GGQ59_001276</name>
</gene>
<dbReference type="Pfam" id="PF00271">
    <property type="entry name" value="Helicase_C"/>
    <property type="match status" value="1"/>
</dbReference>
<keyword evidence="7" id="KW-0238">DNA-binding</keyword>
<accession>A0A840I390</accession>
<evidence type="ECO:0000256" key="4">
    <source>
        <dbReference type="ARBA" id="ARBA00022801"/>
    </source>
</evidence>
<dbReference type="Pfam" id="PF17757">
    <property type="entry name" value="UvrB_inter"/>
    <property type="match status" value="1"/>
</dbReference>
<dbReference type="InterPro" id="IPR027417">
    <property type="entry name" value="P-loop_NTPase"/>
</dbReference>
<dbReference type="Proteomes" id="UP000563524">
    <property type="component" value="Unassembled WGS sequence"/>
</dbReference>
<dbReference type="SUPFAM" id="SSF143517">
    <property type="entry name" value="TRCF domain-like"/>
    <property type="match status" value="1"/>
</dbReference>
<dbReference type="InterPro" id="IPR037235">
    <property type="entry name" value="TRCF-like_C_D7"/>
</dbReference>
<feature type="domain" description="Helicase C-terminal" evidence="10">
    <location>
        <begin position="734"/>
        <end position="889"/>
    </location>
</feature>
<dbReference type="InterPro" id="IPR047112">
    <property type="entry name" value="RecG/Mfd"/>
</dbReference>
<dbReference type="Pfam" id="PF03461">
    <property type="entry name" value="TRCF"/>
    <property type="match status" value="1"/>
</dbReference>
<evidence type="ECO:0000256" key="3">
    <source>
        <dbReference type="ARBA" id="ARBA00022763"/>
    </source>
</evidence>
<dbReference type="SMART" id="SM00487">
    <property type="entry name" value="DEXDc"/>
    <property type="match status" value="1"/>
</dbReference>
<dbReference type="PANTHER" id="PTHR47964">
    <property type="entry name" value="ATP-DEPENDENT DNA HELICASE HOMOLOG RECG, CHLOROPLASTIC"/>
    <property type="match status" value="1"/>
</dbReference>
<keyword evidence="6" id="KW-0067">ATP-binding</keyword>
<dbReference type="Gene3D" id="3.90.1150.50">
    <property type="entry name" value="Transcription-repair-coupling factor, D7 domain"/>
    <property type="match status" value="1"/>
</dbReference>
<dbReference type="InterPro" id="IPR036101">
    <property type="entry name" value="CarD-like/TRCF_RID_sf"/>
</dbReference>
<organism evidence="11 12">
    <name type="scientific">Parvularcula dongshanensis</name>
    <dbReference type="NCBI Taxonomy" id="1173995"/>
    <lineage>
        <taxon>Bacteria</taxon>
        <taxon>Pseudomonadati</taxon>
        <taxon>Pseudomonadota</taxon>
        <taxon>Alphaproteobacteria</taxon>
        <taxon>Parvularculales</taxon>
        <taxon>Parvularculaceae</taxon>
        <taxon>Parvularcula</taxon>
    </lineage>
</organism>
<dbReference type="Pfam" id="PF00270">
    <property type="entry name" value="DEAD"/>
    <property type="match status" value="1"/>
</dbReference>
<dbReference type="PROSITE" id="PS51194">
    <property type="entry name" value="HELICASE_CTER"/>
    <property type="match status" value="1"/>
</dbReference>
<keyword evidence="1" id="KW-0963">Cytoplasm</keyword>
<dbReference type="InterPro" id="IPR014001">
    <property type="entry name" value="Helicase_ATP-bd"/>
</dbReference>
<dbReference type="GO" id="GO:0003678">
    <property type="term" value="F:DNA helicase activity"/>
    <property type="evidence" value="ECO:0007669"/>
    <property type="project" value="TreeGrafter"/>
</dbReference>
<dbReference type="GO" id="GO:0016787">
    <property type="term" value="F:hydrolase activity"/>
    <property type="evidence" value="ECO:0007669"/>
    <property type="project" value="UniProtKB-KW"/>
</dbReference>
<evidence type="ECO:0000256" key="2">
    <source>
        <dbReference type="ARBA" id="ARBA00022741"/>
    </source>
</evidence>
<dbReference type="Gene3D" id="2.40.10.170">
    <property type="match status" value="1"/>
</dbReference>
<dbReference type="InterPro" id="IPR003711">
    <property type="entry name" value="CarD-like/TRCF_RID"/>
</dbReference>
<evidence type="ECO:0000259" key="10">
    <source>
        <dbReference type="PROSITE" id="PS51194"/>
    </source>
</evidence>
<keyword evidence="2" id="KW-0547">Nucleotide-binding</keyword>
<dbReference type="GO" id="GO:0003677">
    <property type="term" value="F:DNA binding"/>
    <property type="evidence" value="ECO:0007669"/>
    <property type="project" value="UniProtKB-KW"/>
</dbReference>
<keyword evidence="3" id="KW-0227">DNA damage</keyword>
<evidence type="ECO:0000256" key="8">
    <source>
        <dbReference type="ARBA" id="ARBA00023204"/>
    </source>
</evidence>
<evidence type="ECO:0000259" key="9">
    <source>
        <dbReference type="PROSITE" id="PS51192"/>
    </source>
</evidence>
<reference evidence="11 12" key="1">
    <citation type="submission" date="2020-08" db="EMBL/GenBank/DDBJ databases">
        <title>Genomic Encyclopedia of Type Strains, Phase IV (KMG-IV): sequencing the most valuable type-strain genomes for metagenomic binning, comparative biology and taxonomic classification.</title>
        <authorList>
            <person name="Goeker M."/>
        </authorList>
    </citation>
    <scope>NUCLEOTIDE SEQUENCE [LARGE SCALE GENOMIC DNA]</scope>
    <source>
        <strain evidence="11 12">DSM 102850</strain>
    </source>
</reference>
<keyword evidence="5 11" id="KW-0347">Helicase</keyword>
<comment type="caution">
    <text evidence="11">The sequence shown here is derived from an EMBL/GenBank/DDBJ whole genome shotgun (WGS) entry which is preliminary data.</text>
</comment>
<evidence type="ECO:0000256" key="6">
    <source>
        <dbReference type="ARBA" id="ARBA00022840"/>
    </source>
</evidence>
<proteinExistence type="predicted"/>
<protein>
    <submittedName>
        <fullName evidence="11">Transcription-repair coupling factor (Superfamily II helicase)</fullName>
        <ecNumber evidence="11">3.6.4.-</ecNumber>
    </submittedName>
</protein>
<dbReference type="GO" id="GO:0005524">
    <property type="term" value="F:ATP binding"/>
    <property type="evidence" value="ECO:0007669"/>
    <property type="project" value="UniProtKB-KW"/>
</dbReference>
<feature type="domain" description="Helicase ATP-binding" evidence="9">
    <location>
        <begin position="555"/>
        <end position="716"/>
    </location>
</feature>
<dbReference type="GO" id="GO:0006281">
    <property type="term" value="P:DNA repair"/>
    <property type="evidence" value="ECO:0007669"/>
    <property type="project" value="UniProtKB-KW"/>
</dbReference>
<keyword evidence="4 11" id="KW-0378">Hydrolase</keyword>
<dbReference type="InterPro" id="IPR005118">
    <property type="entry name" value="TRCF_C"/>
</dbReference>
<dbReference type="SMART" id="SM00490">
    <property type="entry name" value="HELICc"/>
    <property type="match status" value="1"/>
</dbReference>
<dbReference type="AlphaFoldDB" id="A0A840I390"/>
<dbReference type="Gene3D" id="3.40.50.300">
    <property type="entry name" value="P-loop containing nucleotide triphosphate hydrolases"/>
    <property type="match status" value="2"/>
</dbReference>
<dbReference type="InterPro" id="IPR041471">
    <property type="entry name" value="UvrB_inter"/>
</dbReference>
<dbReference type="SUPFAM" id="SSF141259">
    <property type="entry name" value="CarD-like"/>
    <property type="match status" value="1"/>
</dbReference>
<dbReference type="EMBL" id="JACHOB010000002">
    <property type="protein sequence ID" value="MBB4658762.1"/>
    <property type="molecule type" value="Genomic_DNA"/>
</dbReference>